<proteinExistence type="predicted"/>
<reference evidence="1 2" key="1">
    <citation type="journal article" date="2016" name="Int. J. Syst. Evol. Microbiol.">
        <title>Pontibacter aydingkolensis sp. nov., isolated from soil of a salt lake.</title>
        <authorList>
            <person name="Osman G."/>
            <person name="Zhang T."/>
            <person name="Lou K."/>
            <person name="Gao Y."/>
            <person name="Chang W."/>
            <person name="Lin Q."/>
            <person name="Yang H.M."/>
            <person name="Huo X.D."/>
            <person name="Wang N."/>
        </authorList>
    </citation>
    <scope>NUCLEOTIDE SEQUENCE [LARGE SCALE GENOMIC DNA]</scope>
    <source>
        <strain evidence="1 2">KACC 19255</strain>
    </source>
</reference>
<organism evidence="1 2">
    <name type="scientific">Pontibacter aydingkolensis</name>
    <dbReference type="NCBI Taxonomy" id="1911536"/>
    <lineage>
        <taxon>Bacteria</taxon>
        <taxon>Pseudomonadati</taxon>
        <taxon>Bacteroidota</taxon>
        <taxon>Cytophagia</taxon>
        <taxon>Cytophagales</taxon>
        <taxon>Hymenobacteraceae</taxon>
        <taxon>Pontibacter</taxon>
    </lineage>
</organism>
<sequence length="91" mass="10353">MNVKIPAPHDCNGISLSLADVIRIEKRSLSFFESCAHNLYIVVRQHHNQEVFSLFCYKNQVDMLLAYDTISSLLKKASPEDVTLEMEPMPA</sequence>
<keyword evidence="2" id="KW-1185">Reference proteome</keyword>
<gene>
    <name evidence="1" type="ORF">K0O23_05195</name>
</gene>
<name>A0ABS7CRJ0_9BACT</name>
<accession>A0ABS7CRJ0</accession>
<dbReference type="EMBL" id="JAHYXK010000003">
    <property type="protein sequence ID" value="MBW7466454.1"/>
    <property type="molecule type" value="Genomic_DNA"/>
</dbReference>
<comment type="caution">
    <text evidence="1">The sequence shown here is derived from an EMBL/GenBank/DDBJ whole genome shotgun (WGS) entry which is preliminary data.</text>
</comment>
<protein>
    <submittedName>
        <fullName evidence="1">Uncharacterized protein</fullName>
    </submittedName>
</protein>
<dbReference type="RefSeq" id="WP_219876334.1">
    <property type="nucleotide sequence ID" value="NZ_JAHYXK010000003.1"/>
</dbReference>
<dbReference type="Proteomes" id="UP000813018">
    <property type="component" value="Unassembled WGS sequence"/>
</dbReference>
<evidence type="ECO:0000313" key="1">
    <source>
        <dbReference type="EMBL" id="MBW7466454.1"/>
    </source>
</evidence>
<evidence type="ECO:0000313" key="2">
    <source>
        <dbReference type="Proteomes" id="UP000813018"/>
    </source>
</evidence>